<proteinExistence type="predicted"/>
<gene>
    <name evidence="1" type="ORF">TNCT_224381</name>
</gene>
<organism evidence="1 2">
    <name type="scientific">Trichonephila clavata</name>
    <name type="common">Joro spider</name>
    <name type="synonym">Nephila clavata</name>
    <dbReference type="NCBI Taxonomy" id="2740835"/>
    <lineage>
        <taxon>Eukaryota</taxon>
        <taxon>Metazoa</taxon>
        <taxon>Ecdysozoa</taxon>
        <taxon>Arthropoda</taxon>
        <taxon>Chelicerata</taxon>
        <taxon>Arachnida</taxon>
        <taxon>Araneae</taxon>
        <taxon>Araneomorphae</taxon>
        <taxon>Entelegynae</taxon>
        <taxon>Araneoidea</taxon>
        <taxon>Nephilidae</taxon>
        <taxon>Trichonephila</taxon>
    </lineage>
</organism>
<reference evidence="1" key="1">
    <citation type="submission" date="2020-07" db="EMBL/GenBank/DDBJ databases">
        <title>Multicomponent nature underlies the extraordinary mechanical properties of spider dragline silk.</title>
        <authorList>
            <person name="Kono N."/>
            <person name="Nakamura H."/>
            <person name="Mori M."/>
            <person name="Yoshida Y."/>
            <person name="Ohtoshi R."/>
            <person name="Malay A.D."/>
            <person name="Moran D.A.P."/>
            <person name="Tomita M."/>
            <person name="Numata K."/>
            <person name="Arakawa K."/>
        </authorList>
    </citation>
    <scope>NUCLEOTIDE SEQUENCE</scope>
</reference>
<evidence type="ECO:0000313" key="2">
    <source>
        <dbReference type="Proteomes" id="UP000887116"/>
    </source>
</evidence>
<dbReference type="Proteomes" id="UP000887116">
    <property type="component" value="Unassembled WGS sequence"/>
</dbReference>
<evidence type="ECO:0000313" key="1">
    <source>
        <dbReference type="EMBL" id="GFQ67702.1"/>
    </source>
</evidence>
<sequence>MHPPKRPAYSSKTSYEIWKHPMVLLAPGKLFDSIILEYCVPSRRGASATVRFTRTWKVRFFSSSPIPGCPTRELVRRFSGPRFLQLCGPPKQSVARVMLSSKNS</sequence>
<accession>A0A8X6F1V9</accession>
<keyword evidence="2" id="KW-1185">Reference proteome</keyword>
<dbReference type="AlphaFoldDB" id="A0A8X6F1V9"/>
<name>A0A8X6F1V9_TRICU</name>
<comment type="caution">
    <text evidence="1">The sequence shown here is derived from an EMBL/GenBank/DDBJ whole genome shotgun (WGS) entry which is preliminary data.</text>
</comment>
<dbReference type="EMBL" id="BMAO01000568">
    <property type="protein sequence ID" value="GFQ67702.1"/>
    <property type="molecule type" value="Genomic_DNA"/>
</dbReference>
<protein>
    <submittedName>
        <fullName evidence="1">Uncharacterized protein</fullName>
    </submittedName>
</protein>